<dbReference type="STRING" id="1314773.A0A3N2PJZ9"/>
<dbReference type="RefSeq" id="XP_028462566.1">
    <property type="nucleotide sequence ID" value="XM_028609621.1"/>
</dbReference>
<accession>A0A3N2PJZ9</accession>
<evidence type="ECO:0000313" key="3">
    <source>
        <dbReference type="Proteomes" id="UP000272025"/>
    </source>
</evidence>
<dbReference type="EMBL" id="ML119066">
    <property type="protein sequence ID" value="ROT34760.1"/>
    <property type="molecule type" value="Genomic_DNA"/>
</dbReference>
<dbReference type="OrthoDB" id="4851775at2759"/>
<reference evidence="2 3" key="1">
    <citation type="journal article" date="2018" name="Mol. Ecol.">
        <title>The obligate alkalophilic soda-lake fungus Sodiomyces alkalinus has shifted to a protein diet.</title>
        <authorList>
            <person name="Grum-Grzhimaylo A.A."/>
            <person name="Falkoski D.L."/>
            <person name="van den Heuvel J."/>
            <person name="Valero-Jimenez C.A."/>
            <person name="Min B."/>
            <person name="Choi I.G."/>
            <person name="Lipzen A."/>
            <person name="Daum C.G."/>
            <person name="Aanen D.K."/>
            <person name="Tsang A."/>
            <person name="Henrissat B."/>
            <person name="Bilanenko E.N."/>
            <person name="de Vries R.P."/>
            <person name="van Kan J.A.L."/>
            <person name="Grigoriev I.V."/>
            <person name="Debets A.J.M."/>
        </authorList>
    </citation>
    <scope>NUCLEOTIDE SEQUENCE [LARGE SCALE GENOMIC DNA]</scope>
    <source>
        <strain evidence="2 3">F11</strain>
    </source>
</reference>
<dbReference type="AlphaFoldDB" id="A0A3N2PJZ9"/>
<evidence type="ECO:0000313" key="2">
    <source>
        <dbReference type="EMBL" id="ROT34760.1"/>
    </source>
</evidence>
<keyword evidence="3" id="KW-1185">Reference proteome</keyword>
<feature type="compositionally biased region" description="Acidic residues" evidence="1">
    <location>
        <begin position="29"/>
        <end position="43"/>
    </location>
</feature>
<gene>
    <name evidence="2" type="ORF">SODALDRAFT_321417</name>
</gene>
<proteinExistence type="predicted"/>
<protein>
    <submittedName>
        <fullName evidence="2">Uncharacterized protein</fullName>
    </submittedName>
</protein>
<dbReference type="Proteomes" id="UP000272025">
    <property type="component" value="Unassembled WGS sequence"/>
</dbReference>
<dbReference type="GeneID" id="39578099"/>
<evidence type="ECO:0000256" key="1">
    <source>
        <dbReference type="SAM" id="MobiDB-lite"/>
    </source>
</evidence>
<name>A0A3N2PJZ9_SODAK</name>
<organism evidence="2 3">
    <name type="scientific">Sodiomyces alkalinus (strain CBS 110278 / VKM F-3762 / F11)</name>
    <name type="common">Alkaliphilic filamentous fungus</name>
    <dbReference type="NCBI Taxonomy" id="1314773"/>
    <lineage>
        <taxon>Eukaryota</taxon>
        <taxon>Fungi</taxon>
        <taxon>Dikarya</taxon>
        <taxon>Ascomycota</taxon>
        <taxon>Pezizomycotina</taxon>
        <taxon>Sordariomycetes</taxon>
        <taxon>Hypocreomycetidae</taxon>
        <taxon>Glomerellales</taxon>
        <taxon>Plectosphaerellaceae</taxon>
        <taxon>Sodiomyces</taxon>
    </lineage>
</organism>
<feature type="region of interest" description="Disordered" evidence="1">
    <location>
        <begin position="1"/>
        <end position="64"/>
    </location>
</feature>
<sequence length="395" mass="43809">MGTFASAGERPLATDQRAAVEDPAAVEPATDETVADDVTDAEDAAPSIAGAQDAAPSGAPPNVRKFAEISDHRPTHILATRPVLHNTIHLRKSHLATWLGIGADELRILAMSGPVLKHIPAAHAVLIFPDSKPTAPCDGETETCIYALGILFRENVRAQLPSSLDAVMAHHRIPNITAQTIRDAPHIGPGPKRRGQILASLVLSLLGDLKTAQTMTPQDYDSLFSPHVARLERANPWGADAYKCHAIPHGAIQWPSWDPASRPELPCPLHAGPRRPARAQEHEVETYHRVLSTLRYALREHEPKRYYSRRGFGHDLRHGTDAQFVYGRLMTVQREMREKALADRARDRAEGRELEEDRHVRELAARFPDDNALQILNWMVDRDEQREKNQRQGGG</sequence>